<evidence type="ECO:0000256" key="1">
    <source>
        <dbReference type="SAM" id="MobiDB-lite"/>
    </source>
</evidence>
<evidence type="ECO:0008006" key="5">
    <source>
        <dbReference type="Google" id="ProtNLM"/>
    </source>
</evidence>
<feature type="transmembrane region" description="Helical" evidence="2">
    <location>
        <begin position="141"/>
        <end position="161"/>
    </location>
</feature>
<feature type="transmembrane region" description="Helical" evidence="2">
    <location>
        <begin position="204"/>
        <end position="226"/>
    </location>
</feature>
<feature type="region of interest" description="Disordered" evidence="1">
    <location>
        <begin position="324"/>
        <end position="352"/>
    </location>
</feature>
<feature type="transmembrane region" description="Helical" evidence="2">
    <location>
        <begin position="233"/>
        <end position="254"/>
    </location>
</feature>
<evidence type="ECO:0000313" key="4">
    <source>
        <dbReference type="Proteomes" id="UP001189429"/>
    </source>
</evidence>
<dbReference type="EMBL" id="CAUYUJ010011148">
    <property type="protein sequence ID" value="CAK0831189.1"/>
    <property type="molecule type" value="Genomic_DNA"/>
</dbReference>
<feature type="transmembrane region" description="Helical" evidence="2">
    <location>
        <begin position="173"/>
        <end position="192"/>
    </location>
</feature>
<sequence length="480" mass="52905">MEEHAARGGLAGRPLLRPRGRPCGRPGAPRPVPRRGRGASARRLGRGGGRAAGRGSAPARRRPPYRAPQSFAFAPEAAALGRCAGGFPGAGAYTLRLIVVPMGVILSTGAMTVANTVQSLEVRPVCLFFSDVLNDPITEPWAVWALRWLIWILGISSWISFKRAHMPRQVQWVFMQQWACFMVAILAGFRQLDPPMEVYALMYKLHQVSALIMFLGLWLETVMLWCPSRILHVVYFVTVPIEVLAFAFSGRFYIETGIPYIYGHPEIVLEWLLIFAHFVVVWLRFPAVSAAVGDDGTWRPWVCCFADCCPDLVTHQDQNSASAPARLRGLSGAPASSRCPRTASTKRSAKGPAGARAAAGAVLGLTGVRRRCCAPGGAARRARRGHRHQLEEEEAENLEKPPCRFWSRRPMSRHVLTLHCKPSLLFFSMGGSRRGSFRARRRPPRGLGQAFGGARARQASERALRARPPGQGARGKLHFR</sequence>
<protein>
    <recommendedName>
        <fullName evidence="5">Very-long-chain (3R)-3-hydroxyacyl-CoA dehydratase</fullName>
    </recommendedName>
</protein>
<feature type="region of interest" description="Disordered" evidence="1">
    <location>
        <begin position="434"/>
        <end position="480"/>
    </location>
</feature>
<dbReference type="Proteomes" id="UP001189429">
    <property type="component" value="Unassembled WGS sequence"/>
</dbReference>
<evidence type="ECO:0000313" key="3">
    <source>
        <dbReference type="EMBL" id="CAK0831189.1"/>
    </source>
</evidence>
<accession>A0ABN9SHN9</accession>
<reference evidence="3" key="1">
    <citation type="submission" date="2023-10" db="EMBL/GenBank/DDBJ databases">
        <authorList>
            <person name="Chen Y."/>
            <person name="Shah S."/>
            <person name="Dougan E. K."/>
            <person name="Thang M."/>
            <person name="Chan C."/>
        </authorList>
    </citation>
    <scope>NUCLEOTIDE SEQUENCE [LARGE SCALE GENOMIC DNA]</scope>
</reference>
<gene>
    <name evidence="3" type="ORF">PCOR1329_LOCUS29593</name>
</gene>
<keyword evidence="4" id="KW-1185">Reference proteome</keyword>
<proteinExistence type="predicted"/>
<keyword evidence="2" id="KW-0812">Transmembrane</keyword>
<name>A0ABN9SHN9_9DINO</name>
<keyword evidence="2" id="KW-0472">Membrane</keyword>
<feature type="compositionally biased region" description="Low complexity" evidence="1">
    <location>
        <begin position="445"/>
        <end position="457"/>
    </location>
</feature>
<feature type="transmembrane region" description="Helical" evidence="2">
    <location>
        <begin position="260"/>
        <end position="283"/>
    </location>
</feature>
<comment type="caution">
    <text evidence="3">The sequence shown here is derived from an EMBL/GenBank/DDBJ whole genome shotgun (WGS) entry which is preliminary data.</text>
</comment>
<keyword evidence="2" id="KW-1133">Transmembrane helix</keyword>
<organism evidence="3 4">
    <name type="scientific">Prorocentrum cordatum</name>
    <dbReference type="NCBI Taxonomy" id="2364126"/>
    <lineage>
        <taxon>Eukaryota</taxon>
        <taxon>Sar</taxon>
        <taxon>Alveolata</taxon>
        <taxon>Dinophyceae</taxon>
        <taxon>Prorocentrales</taxon>
        <taxon>Prorocentraceae</taxon>
        <taxon>Prorocentrum</taxon>
    </lineage>
</organism>
<feature type="compositionally biased region" description="Basic residues" evidence="1">
    <location>
        <begin position="435"/>
        <end position="444"/>
    </location>
</feature>
<feature type="region of interest" description="Disordered" evidence="1">
    <location>
        <begin position="1"/>
        <end position="65"/>
    </location>
</feature>
<evidence type="ECO:0000256" key="2">
    <source>
        <dbReference type="SAM" id="Phobius"/>
    </source>
</evidence>